<keyword evidence="1" id="KW-0742">SOS response</keyword>
<reference evidence="4 5" key="1">
    <citation type="submission" date="2018-11" db="EMBL/GenBank/DDBJ databases">
        <title>Species Designations Belie Phenotypic and Genotypic Heterogeneity in Oral Streptococci.</title>
        <authorList>
            <person name="Velsko I."/>
        </authorList>
    </citation>
    <scope>NUCLEOTIDE SEQUENCE [LARGE SCALE GENOMIC DNA]</scope>
    <source>
        <strain evidence="4 5">KLC04</strain>
    </source>
</reference>
<dbReference type="PROSITE" id="PS51192">
    <property type="entry name" value="HELICASE_ATP_BIND_1"/>
    <property type="match status" value="1"/>
</dbReference>
<evidence type="ECO:0000259" key="3">
    <source>
        <dbReference type="PROSITE" id="PS51192"/>
    </source>
</evidence>
<name>A0AAE8FZS3_STRSA</name>
<accession>A0AAE8FZS3</accession>
<dbReference type="GO" id="GO:0005524">
    <property type="term" value="F:ATP binding"/>
    <property type="evidence" value="ECO:0007669"/>
    <property type="project" value="InterPro"/>
</dbReference>
<evidence type="ECO:0000313" key="4">
    <source>
        <dbReference type="EMBL" id="RSI08656.1"/>
    </source>
</evidence>
<evidence type="ECO:0000256" key="2">
    <source>
        <dbReference type="SAM" id="Phobius"/>
    </source>
</evidence>
<evidence type="ECO:0000256" key="1">
    <source>
        <dbReference type="ARBA" id="ARBA00023236"/>
    </source>
</evidence>
<dbReference type="EMBL" id="RJMK01000002">
    <property type="protein sequence ID" value="RSI08656.1"/>
    <property type="molecule type" value="Genomic_DNA"/>
</dbReference>
<feature type="transmembrane region" description="Helical" evidence="2">
    <location>
        <begin position="692"/>
        <end position="709"/>
    </location>
</feature>
<keyword evidence="2" id="KW-0812">Transmembrane</keyword>
<organism evidence="4 5">
    <name type="scientific">Streptococcus sanguinis</name>
    <dbReference type="NCBI Taxonomy" id="1305"/>
    <lineage>
        <taxon>Bacteria</taxon>
        <taxon>Bacillati</taxon>
        <taxon>Bacillota</taxon>
        <taxon>Bacilli</taxon>
        <taxon>Lactobacillales</taxon>
        <taxon>Streptococcaceae</taxon>
        <taxon>Streptococcus</taxon>
    </lineage>
</organism>
<keyword evidence="2" id="KW-1133">Transmembrane helix</keyword>
<dbReference type="PANTHER" id="PTHR47396">
    <property type="entry name" value="TYPE I RESTRICTION ENZYME ECOKI R PROTEIN"/>
    <property type="match status" value="1"/>
</dbReference>
<dbReference type="GO" id="GO:0003677">
    <property type="term" value="F:DNA binding"/>
    <property type="evidence" value="ECO:0007669"/>
    <property type="project" value="InterPro"/>
</dbReference>
<dbReference type="SMART" id="SM00487">
    <property type="entry name" value="DEXDc"/>
    <property type="match status" value="1"/>
</dbReference>
<keyword evidence="2" id="KW-0472">Membrane</keyword>
<dbReference type="GO" id="GO:0005829">
    <property type="term" value="C:cytosol"/>
    <property type="evidence" value="ECO:0007669"/>
    <property type="project" value="TreeGrafter"/>
</dbReference>
<dbReference type="SUPFAM" id="SSF52540">
    <property type="entry name" value="P-loop containing nucleoside triphosphate hydrolases"/>
    <property type="match status" value="1"/>
</dbReference>
<evidence type="ECO:0000313" key="5">
    <source>
        <dbReference type="Proteomes" id="UP000272846"/>
    </source>
</evidence>
<dbReference type="Proteomes" id="UP000272846">
    <property type="component" value="Unassembled WGS sequence"/>
</dbReference>
<keyword evidence="1" id="KW-0227">DNA damage</keyword>
<comment type="caution">
    <text evidence="4">The sequence shown here is derived from an EMBL/GenBank/DDBJ whole genome shotgun (WGS) entry which is preliminary data.</text>
</comment>
<dbReference type="PANTHER" id="PTHR47396:SF1">
    <property type="entry name" value="ATP-DEPENDENT HELICASE IRC3-RELATED"/>
    <property type="match status" value="1"/>
</dbReference>
<dbReference type="GO" id="GO:0016787">
    <property type="term" value="F:hydrolase activity"/>
    <property type="evidence" value="ECO:0007669"/>
    <property type="project" value="InterPro"/>
</dbReference>
<dbReference type="InterPro" id="IPR050742">
    <property type="entry name" value="Helicase_Restrict-Modif_Enz"/>
</dbReference>
<dbReference type="RefSeq" id="WP_125445373.1">
    <property type="nucleotide sequence ID" value="NZ_CP076613.1"/>
</dbReference>
<dbReference type="Gene3D" id="3.40.50.300">
    <property type="entry name" value="P-loop containing nucleotide triphosphate hydrolases"/>
    <property type="match status" value="2"/>
</dbReference>
<gene>
    <name evidence="4" type="ORF">D8888_06515</name>
</gene>
<proteinExistence type="predicted"/>
<sequence>MENLHFKGHWRDYQKRILERSRDYMADGQVHISAAPGSGKTTLGIEFIRRFDKPALILVPTITIREQWADRIKTAFLSHASEAERLVSQDLKTPKMITIATYQALHSALTQYKGKLSNLSEEEGVLTENVDFSQFDLVNKLQEIGLGTLCLDECHHLRNEWWKSLEEFRDKYSQLNLIALTATPPYDSEPALWDRYISLCGEIDEEITIPELVKEGSICPHQDFVYFSYPDMEEKEQIKRLERQKRELLNQVLNDQRFIEAMQNHRILTGNLSTDELLEQPAQLSALLIFLQSRKLPYPAQLKKLLGARRLPALDLHWLEILLQGFLYQVPDWYRVDDAYRKELKSQFKAAGLIEKRQVTLVQTGQIEKIITQSLGKLSSIQSIFQSEYQVLGDNLHQLILTDYIRKDFAKFLGDTTAPIRQLGVLPFFETIRRQIERENLSAKVSVVCGSLVVVPSIAREYLRQSLKEAQVEFYPIGQLDESEYVEVRVSRRQSLLVAAVTELFNQGIIQVLIGTKSLLGEGWDAPSVNSLILASFVGSFMLSNQMRGRAIRTWIKNPEKTSNIWHLVSINPYKINNPFKKEAQDIQTDLGENSRDLSLLKRRMEHFLGLSYDGKTIENGLQRLNFLEAPYSQKRIEKSNHDSLQLSQKRKELFQGWQEALVIHEAPEIVDNTIVDTSFVPNLFFVDVLKIIRLAGLLGAIQTIAVLISKKAFLNIWFVLAWLVFFLYYLLRFLLYQSPYRNLGKIGQGIRQALLEQGTLSSEESKIVSSFIGKDRFVATIFLKGGTLRDKEIFSRSMKEFFEPISNQRYILKSRHNFRDQTAYFAIPKLFASRKQDAQQFLKALEKNFAPYELIYTRSQEGRKELLRARLLALANKEDRIWTKKKVESPLK</sequence>
<dbReference type="CDD" id="cd18785">
    <property type="entry name" value="SF2_C"/>
    <property type="match status" value="1"/>
</dbReference>
<dbReference type="InterPro" id="IPR027417">
    <property type="entry name" value="P-loop_NTPase"/>
</dbReference>
<dbReference type="Pfam" id="PF04851">
    <property type="entry name" value="ResIII"/>
    <property type="match status" value="1"/>
</dbReference>
<feature type="transmembrane region" description="Helical" evidence="2">
    <location>
        <begin position="715"/>
        <end position="736"/>
    </location>
</feature>
<dbReference type="GO" id="GO:0009432">
    <property type="term" value="P:SOS response"/>
    <property type="evidence" value="ECO:0007669"/>
    <property type="project" value="UniProtKB-KW"/>
</dbReference>
<dbReference type="InterPro" id="IPR014001">
    <property type="entry name" value="Helicase_ATP-bd"/>
</dbReference>
<protein>
    <submittedName>
        <fullName evidence="4">Type III restriction enzyme, res subunit</fullName>
    </submittedName>
</protein>
<dbReference type="AlphaFoldDB" id="A0AAE8FZS3"/>
<feature type="domain" description="Helicase ATP-binding" evidence="3">
    <location>
        <begin position="21"/>
        <end position="202"/>
    </location>
</feature>
<dbReference type="InterPro" id="IPR006935">
    <property type="entry name" value="Helicase/UvrB_N"/>
</dbReference>